<organism evidence="2 3">
    <name type="scientific">Bugula neritina</name>
    <name type="common">Brown bryozoan</name>
    <name type="synonym">Sertularia neritina</name>
    <dbReference type="NCBI Taxonomy" id="10212"/>
    <lineage>
        <taxon>Eukaryota</taxon>
        <taxon>Metazoa</taxon>
        <taxon>Spiralia</taxon>
        <taxon>Lophotrochozoa</taxon>
        <taxon>Bryozoa</taxon>
        <taxon>Gymnolaemata</taxon>
        <taxon>Cheilostomatida</taxon>
        <taxon>Flustrina</taxon>
        <taxon>Buguloidea</taxon>
        <taxon>Bugulidae</taxon>
        <taxon>Bugula</taxon>
    </lineage>
</organism>
<reference evidence="2" key="1">
    <citation type="submission" date="2020-06" db="EMBL/GenBank/DDBJ databases">
        <title>Draft genome of Bugula neritina, a colonial animal packing powerful symbionts and potential medicines.</title>
        <authorList>
            <person name="Rayko M."/>
        </authorList>
    </citation>
    <scope>NUCLEOTIDE SEQUENCE [LARGE SCALE GENOMIC DNA]</scope>
    <source>
        <strain evidence="2">Kwan_BN1</strain>
    </source>
</reference>
<gene>
    <name evidence="2" type="ORF">EB796_002997</name>
</gene>
<feature type="coiled-coil region" evidence="1">
    <location>
        <begin position="27"/>
        <end position="54"/>
    </location>
</feature>
<keyword evidence="3" id="KW-1185">Reference proteome</keyword>
<protein>
    <submittedName>
        <fullName evidence="2">Uncharacterized protein</fullName>
    </submittedName>
</protein>
<evidence type="ECO:0000256" key="1">
    <source>
        <dbReference type="SAM" id="Coils"/>
    </source>
</evidence>
<comment type="caution">
    <text evidence="2">The sequence shown here is derived from an EMBL/GenBank/DDBJ whole genome shotgun (WGS) entry which is preliminary data.</text>
</comment>
<sequence length="124" mass="14096">MWVEPVMWVNPVMWVEPDEMTGVPTDMEELAIKYQKAETRLKEVETLNEELQLKLVEPLRSAGVSKIVSLEETCLNTIKVYQVESRLWRVVLVTQQCDCINQATGSTKLVSPVYSTPNTTPPES</sequence>
<keyword evidence="1" id="KW-0175">Coiled coil</keyword>
<dbReference type="EMBL" id="VXIV02000376">
    <property type="protein sequence ID" value="KAF6038696.1"/>
    <property type="molecule type" value="Genomic_DNA"/>
</dbReference>
<name>A0A7J7KLP8_BUGNE</name>
<proteinExistence type="predicted"/>
<accession>A0A7J7KLP8</accession>
<evidence type="ECO:0000313" key="3">
    <source>
        <dbReference type="Proteomes" id="UP000593567"/>
    </source>
</evidence>
<dbReference type="Proteomes" id="UP000593567">
    <property type="component" value="Unassembled WGS sequence"/>
</dbReference>
<evidence type="ECO:0000313" key="2">
    <source>
        <dbReference type="EMBL" id="KAF6038696.1"/>
    </source>
</evidence>
<dbReference type="AlphaFoldDB" id="A0A7J7KLP8"/>